<dbReference type="GO" id="GO:0004371">
    <property type="term" value="F:glycerone kinase activity"/>
    <property type="evidence" value="ECO:0007669"/>
    <property type="project" value="InterPro"/>
</dbReference>
<protein>
    <recommendedName>
        <fullName evidence="1">DhaL domain-containing protein</fullName>
    </recommendedName>
</protein>
<dbReference type="Proteomes" id="UP000095255">
    <property type="component" value="Unassembled WGS sequence"/>
</dbReference>
<dbReference type="InterPro" id="IPR004007">
    <property type="entry name" value="DhaL_dom"/>
</dbReference>
<dbReference type="STRING" id="1390249.BHU72_02990"/>
<dbReference type="SUPFAM" id="SSF101473">
    <property type="entry name" value="DhaL-like"/>
    <property type="match status" value="1"/>
</dbReference>
<dbReference type="PANTHER" id="PTHR33434">
    <property type="entry name" value="DEGV DOMAIN-CONTAINING PROTEIN DR_1986-RELATED"/>
    <property type="match status" value="1"/>
</dbReference>
<reference evidence="2 3" key="1">
    <citation type="submission" date="2016-09" db="EMBL/GenBank/DDBJ databases">
        <title>Desulfuribacillus arsenicus sp. nov., an obligately anaerobic, dissimilatory arsenic- and antimonate-reducing bacterium isolated from anoxic sediments.</title>
        <authorList>
            <person name="Abin C.A."/>
            <person name="Hollibaugh J.T."/>
        </authorList>
    </citation>
    <scope>NUCLEOTIDE SEQUENCE [LARGE SCALE GENOMIC DNA]</scope>
    <source>
        <strain evidence="2 3">MLFW-2</strain>
    </source>
</reference>
<dbReference type="AlphaFoldDB" id="A0A1E5L721"/>
<accession>A0A1E5L721</accession>
<dbReference type="Gene3D" id="1.25.40.340">
    <property type="match status" value="1"/>
</dbReference>
<dbReference type="PANTHER" id="PTHR33434:SF4">
    <property type="entry name" value="PHOSPHATASE PROTEIN"/>
    <property type="match status" value="1"/>
</dbReference>
<gene>
    <name evidence="2" type="ORF">BHU72_02990</name>
</gene>
<proteinExistence type="predicted"/>
<dbReference type="NCBIfam" id="TIGR03599">
    <property type="entry name" value="YloV"/>
    <property type="match status" value="1"/>
</dbReference>
<dbReference type="Pfam" id="PF21645">
    <property type="entry name" value="FakA-like_M"/>
    <property type="match status" value="1"/>
</dbReference>
<dbReference type="SMART" id="SM01121">
    <property type="entry name" value="Dak1_2"/>
    <property type="match status" value="1"/>
</dbReference>
<sequence length="552" mass="60073">MPIVIRGEHIYSMLLSGGKALGNQVASVDALNVFPVPDGDTGTNMNLSFVSGIQEIQAHSTAQDSFGDIMSHFARGIMMGARGNSGVILSQIFRGISQHTKKMTEVNGEDFALALEKGVEVAYKAVMKPVEGTILTVIRESAKTAAKFSRRANSVEEVLKAAIEQAELTLSQTPEMLPVLKEVGVVDAGGKGLVIILQGMYEALTGEQIEYRFEQQSSTSLPQQSNANDDTDGYGYCTEFIIKNFTRDVSELEIRNTLSEQGDSLLVVKDDDFVKIHIHTLDPGKVLSYAGNVGSLHRIKIDNMTEQHNHLSLKSEALQTQEQAKEASAKQKKNYGIVTVTNGEGVRDIFLSIGADEIVFGGQSMNPSTEDLAKAVKNINADTVFILPNNKNIILASEQVVNVIEDKQVIVIPSKTIPEGIAAILAFHEDQEVDDNIEVMKEAMTSVVSGQVTYAVRDTQINGNTIQEGDFLGIVGSEIAVNGQDLMGTTLQLLDRMIDKDAHEIITIFTGFEVAADQTEVLKSQVAEAFPDLELEVKEGLQPTYYFIISVE</sequence>
<dbReference type="InterPro" id="IPR033470">
    <property type="entry name" value="FakA-like_C"/>
</dbReference>
<evidence type="ECO:0000313" key="3">
    <source>
        <dbReference type="Proteomes" id="UP000095255"/>
    </source>
</evidence>
<evidence type="ECO:0000313" key="2">
    <source>
        <dbReference type="EMBL" id="OEH85763.1"/>
    </source>
</evidence>
<dbReference type="Pfam" id="PF13684">
    <property type="entry name" value="FakA-like_C"/>
    <property type="match status" value="1"/>
</dbReference>
<name>A0A1E5L721_9FIRM</name>
<dbReference type="PROSITE" id="PS51480">
    <property type="entry name" value="DHAL"/>
    <property type="match status" value="1"/>
</dbReference>
<dbReference type="EMBL" id="MJAT01000012">
    <property type="protein sequence ID" value="OEH85763.1"/>
    <property type="molecule type" value="Genomic_DNA"/>
</dbReference>
<dbReference type="InterPro" id="IPR036117">
    <property type="entry name" value="DhaL_dom_sf"/>
</dbReference>
<dbReference type="InterPro" id="IPR048394">
    <property type="entry name" value="FakA-like_M"/>
</dbReference>
<dbReference type="InterPro" id="IPR019986">
    <property type="entry name" value="YloV-like"/>
</dbReference>
<feature type="domain" description="DhaL" evidence="1">
    <location>
        <begin position="8"/>
        <end position="202"/>
    </location>
</feature>
<evidence type="ECO:0000259" key="1">
    <source>
        <dbReference type="PROSITE" id="PS51480"/>
    </source>
</evidence>
<dbReference type="InterPro" id="IPR050270">
    <property type="entry name" value="DegV_domain_contain"/>
</dbReference>
<dbReference type="GO" id="GO:0006071">
    <property type="term" value="P:glycerol metabolic process"/>
    <property type="evidence" value="ECO:0007669"/>
    <property type="project" value="InterPro"/>
</dbReference>
<dbReference type="SMART" id="SM01120">
    <property type="entry name" value="Dak2"/>
    <property type="match status" value="1"/>
</dbReference>
<organism evidence="2 3">
    <name type="scientific">Desulfuribacillus stibiiarsenatis</name>
    <dbReference type="NCBI Taxonomy" id="1390249"/>
    <lineage>
        <taxon>Bacteria</taxon>
        <taxon>Bacillati</taxon>
        <taxon>Bacillota</taxon>
        <taxon>Desulfuribacillia</taxon>
        <taxon>Desulfuribacillales</taxon>
        <taxon>Desulfuribacillaceae</taxon>
        <taxon>Desulfuribacillus</taxon>
    </lineage>
</organism>
<keyword evidence="3" id="KW-1185">Reference proteome</keyword>
<comment type="caution">
    <text evidence="2">The sequence shown here is derived from an EMBL/GenBank/DDBJ whole genome shotgun (WGS) entry which is preliminary data.</text>
</comment>
<dbReference type="Pfam" id="PF02734">
    <property type="entry name" value="Dak2"/>
    <property type="match status" value="1"/>
</dbReference>
<dbReference type="OrthoDB" id="9760324at2"/>
<dbReference type="RefSeq" id="WP_069701846.1">
    <property type="nucleotide sequence ID" value="NZ_MJAT01000012.1"/>
</dbReference>